<proteinExistence type="predicted"/>
<evidence type="ECO:0000313" key="2">
    <source>
        <dbReference type="EMBL" id="KAF2652620.1"/>
    </source>
</evidence>
<evidence type="ECO:0000313" key="3">
    <source>
        <dbReference type="Proteomes" id="UP000799324"/>
    </source>
</evidence>
<protein>
    <submittedName>
        <fullName evidence="2">Uncharacterized protein</fullName>
    </submittedName>
</protein>
<name>A0A6A6SYJ5_9PLEO</name>
<evidence type="ECO:0000256" key="1">
    <source>
        <dbReference type="SAM" id="MobiDB-lite"/>
    </source>
</evidence>
<dbReference type="Proteomes" id="UP000799324">
    <property type="component" value="Unassembled WGS sequence"/>
</dbReference>
<dbReference type="OrthoDB" id="3687409at2759"/>
<sequence length="184" mass="20032">MSSGPSENESSSSKNSSSSDESMLTPPQSPRVMEHPFLPLARASTISSWRSSIPERISRSNTASDAEGMSRDAAIEAYQQLKLAIDQIDIGQIATYANRVCQENNVSTRKQIEAGEEKSLVGVRRMALCLVLSRMRTATLGIGTTIYSRGMLQADSILRWDLARLSGRLKSTSDLGTDCTRSAD</sequence>
<dbReference type="EMBL" id="MU004397">
    <property type="protein sequence ID" value="KAF2652620.1"/>
    <property type="molecule type" value="Genomic_DNA"/>
</dbReference>
<accession>A0A6A6SYJ5</accession>
<feature type="region of interest" description="Disordered" evidence="1">
    <location>
        <begin position="1"/>
        <end position="33"/>
    </location>
</feature>
<gene>
    <name evidence="2" type="ORF">K491DRAFT_42971</name>
</gene>
<organism evidence="2 3">
    <name type="scientific">Lophiostoma macrostomum CBS 122681</name>
    <dbReference type="NCBI Taxonomy" id="1314788"/>
    <lineage>
        <taxon>Eukaryota</taxon>
        <taxon>Fungi</taxon>
        <taxon>Dikarya</taxon>
        <taxon>Ascomycota</taxon>
        <taxon>Pezizomycotina</taxon>
        <taxon>Dothideomycetes</taxon>
        <taxon>Pleosporomycetidae</taxon>
        <taxon>Pleosporales</taxon>
        <taxon>Lophiostomataceae</taxon>
        <taxon>Lophiostoma</taxon>
    </lineage>
</organism>
<reference evidence="2" key="1">
    <citation type="journal article" date="2020" name="Stud. Mycol.">
        <title>101 Dothideomycetes genomes: a test case for predicting lifestyles and emergence of pathogens.</title>
        <authorList>
            <person name="Haridas S."/>
            <person name="Albert R."/>
            <person name="Binder M."/>
            <person name="Bloem J."/>
            <person name="Labutti K."/>
            <person name="Salamov A."/>
            <person name="Andreopoulos B."/>
            <person name="Baker S."/>
            <person name="Barry K."/>
            <person name="Bills G."/>
            <person name="Bluhm B."/>
            <person name="Cannon C."/>
            <person name="Castanera R."/>
            <person name="Culley D."/>
            <person name="Daum C."/>
            <person name="Ezra D."/>
            <person name="Gonzalez J."/>
            <person name="Henrissat B."/>
            <person name="Kuo A."/>
            <person name="Liang C."/>
            <person name="Lipzen A."/>
            <person name="Lutzoni F."/>
            <person name="Magnuson J."/>
            <person name="Mondo S."/>
            <person name="Nolan M."/>
            <person name="Ohm R."/>
            <person name="Pangilinan J."/>
            <person name="Park H.-J."/>
            <person name="Ramirez L."/>
            <person name="Alfaro M."/>
            <person name="Sun H."/>
            <person name="Tritt A."/>
            <person name="Yoshinaga Y."/>
            <person name="Zwiers L.-H."/>
            <person name="Turgeon B."/>
            <person name="Goodwin S."/>
            <person name="Spatafora J."/>
            <person name="Crous P."/>
            <person name="Grigoriev I."/>
        </authorList>
    </citation>
    <scope>NUCLEOTIDE SEQUENCE</scope>
    <source>
        <strain evidence="2">CBS 122681</strain>
    </source>
</reference>
<feature type="compositionally biased region" description="Low complexity" evidence="1">
    <location>
        <begin position="1"/>
        <end position="22"/>
    </location>
</feature>
<keyword evidence="3" id="KW-1185">Reference proteome</keyword>
<dbReference type="AlphaFoldDB" id="A0A6A6SYJ5"/>